<dbReference type="GO" id="GO:0006508">
    <property type="term" value="P:proteolysis"/>
    <property type="evidence" value="ECO:0007669"/>
    <property type="project" value="UniProtKB-KW"/>
</dbReference>
<dbReference type="SUPFAM" id="SSF54001">
    <property type="entry name" value="Cysteine proteinases"/>
    <property type="match status" value="1"/>
</dbReference>
<evidence type="ECO:0000256" key="2">
    <source>
        <dbReference type="ARBA" id="ARBA00022670"/>
    </source>
</evidence>
<dbReference type="CDD" id="cd07341">
    <property type="entry name" value="M56_BlaR1_MecR1_like"/>
    <property type="match status" value="1"/>
</dbReference>
<protein>
    <submittedName>
        <fullName evidence="7">C40 family peptidase</fullName>
    </submittedName>
</protein>
<proteinExistence type="inferred from homology"/>
<dbReference type="PROSITE" id="PS51935">
    <property type="entry name" value="NLPC_P60"/>
    <property type="match status" value="1"/>
</dbReference>
<comment type="similarity">
    <text evidence="1">Belongs to the peptidase C40 family.</text>
</comment>
<reference evidence="7 8" key="1">
    <citation type="submission" date="2020-07" db="EMBL/GenBank/DDBJ databases">
        <title>Characterization and genome sequencing of isolate MD1, a novel member within the family Lachnospiraceae.</title>
        <authorList>
            <person name="Rettenmaier R."/>
            <person name="Di Bello L."/>
            <person name="Zinser C."/>
            <person name="Scheitz K."/>
            <person name="Liebl W."/>
            <person name="Zverlov V."/>
        </authorList>
    </citation>
    <scope>NUCLEOTIDE SEQUENCE [LARGE SCALE GENOMIC DNA]</scope>
    <source>
        <strain evidence="7 8">MD1</strain>
    </source>
</reference>
<dbReference type="Gene3D" id="3.90.1720.10">
    <property type="entry name" value="endopeptidase domain like (from Nostoc punctiforme)"/>
    <property type="match status" value="1"/>
</dbReference>
<accession>A0A839JYA6</accession>
<feature type="domain" description="NlpC/P60" evidence="6">
    <location>
        <begin position="448"/>
        <end position="570"/>
    </location>
</feature>
<dbReference type="EMBL" id="JACEGA010000001">
    <property type="protein sequence ID" value="MBB2181461.1"/>
    <property type="molecule type" value="Genomic_DNA"/>
</dbReference>
<dbReference type="AlphaFoldDB" id="A0A839JYA6"/>
<evidence type="ECO:0000313" key="7">
    <source>
        <dbReference type="EMBL" id="MBB2181461.1"/>
    </source>
</evidence>
<feature type="transmembrane region" description="Helical" evidence="5">
    <location>
        <begin position="6"/>
        <end position="26"/>
    </location>
</feature>
<evidence type="ECO:0000256" key="3">
    <source>
        <dbReference type="ARBA" id="ARBA00022801"/>
    </source>
</evidence>
<dbReference type="GO" id="GO:0008234">
    <property type="term" value="F:cysteine-type peptidase activity"/>
    <property type="evidence" value="ECO:0007669"/>
    <property type="project" value="UniProtKB-KW"/>
</dbReference>
<comment type="caution">
    <text evidence="7">The sequence shown here is derived from an EMBL/GenBank/DDBJ whole genome shotgun (WGS) entry which is preliminary data.</text>
</comment>
<sequence>MGEVLFYTYLSNTLNITIFVLLFLLLEPLLKKYYSVVCLYRFWFVLLIGLLIPLRFTFADSLFLIKIPQISVVEEHSNEAEETSWKESNVTASNLTQPVSQTSQEGTTLSMNHSNLEHAFKAYLNHQLIPSILRHINIGNWIHIIWMLGVISLLLYKGVQYHRYRMQLKRFLVPLIKADVIEELNLCVTELERQYRIGSFGRRSRLHRTQIYLCSAISSPMTIGVWNPKILLPDETYIKKDLHFLLLHELVHVWRRDSQIKLIQLLVISLNWYNPLCYVLSRRLDQWCEVSCDSIVLQKATKSDRMEYSRLLLQCAAMQPKLNVNLLMSFYGGKKNMKQRIQSILNHNNKRTGRLLLILFIGIVSTTAIVSIINHKDVSTSELRDTELLENMASPETDGIADMGGRGNTVSVPNNSQEELLSDEISLINNNPIDQNESSVSDEAENADDLRNTVVKYAIEAEGTPFIWGGNNLKDGVDSSGFVQAVYKKFDINLSRVSRDQIKECREVSLKELLPGDLIFYTTTSDNTVNHVSIYIGDDQVIHAKNAKSGVVIDKMDYRPIYSAGRVITD</sequence>
<evidence type="ECO:0000256" key="1">
    <source>
        <dbReference type="ARBA" id="ARBA00007074"/>
    </source>
</evidence>
<dbReference type="Pfam" id="PF05569">
    <property type="entry name" value="Peptidase_M56"/>
    <property type="match status" value="1"/>
</dbReference>
<keyword evidence="3" id="KW-0378">Hydrolase</keyword>
<evidence type="ECO:0000313" key="8">
    <source>
        <dbReference type="Proteomes" id="UP000574276"/>
    </source>
</evidence>
<keyword evidence="5" id="KW-0472">Membrane</keyword>
<feature type="transmembrane region" description="Helical" evidence="5">
    <location>
        <begin position="138"/>
        <end position="156"/>
    </location>
</feature>
<feature type="transmembrane region" description="Helical" evidence="5">
    <location>
        <begin position="33"/>
        <end position="54"/>
    </location>
</feature>
<keyword evidence="8" id="KW-1185">Reference proteome</keyword>
<keyword evidence="2" id="KW-0645">Protease</keyword>
<keyword evidence="5" id="KW-0812">Transmembrane</keyword>
<dbReference type="Pfam" id="PF00877">
    <property type="entry name" value="NLPC_P60"/>
    <property type="match status" value="1"/>
</dbReference>
<dbReference type="InterPro" id="IPR008756">
    <property type="entry name" value="Peptidase_M56"/>
</dbReference>
<dbReference type="InterPro" id="IPR051202">
    <property type="entry name" value="Peptidase_C40"/>
</dbReference>
<dbReference type="Proteomes" id="UP000574276">
    <property type="component" value="Unassembled WGS sequence"/>
</dbReference>
<dbReference type="InterPro" id="IPR000064">
    <property type="entry name" value="NLP_P60_dom"/>
</dbReference>
<keyword evidence="4" id="KW-0788">Thiol protease</keyword>
<evidence type="ECO:0000256" key="4">
    <source>
        <dbReference type="ARBA" id="ARBA00022807"/>
    </source>
</evidence>
<name>A0A839JYA6_9FIRM</name>
<dbReference type="PANTHER" id="PTHR47053:SF1">
    <property type="entry name" value="MUREIN DD-ENDOPEPTIDASE MEPH-RELATED"/>
    <property type="match status" value="1"/>
</dbReference>
<evidence type="ECO:0000259" key="6">
    <source>
        <dbReference type="PROSITE" id="PS51935"/>
    </source>
</evidence>
<gene>
    <name evidence="7" type="ORF">H0486_00955</name>
</gene>
<dbReference type="RefSeq" id="WP_228351241.1">
    <property type="nucleotide sequence ID" value="NZ_JACEGA010000001.1"/>
</dbReference>
<feature type="transmembrane region" description="Helical" evidence="5">
    <location>
        <begin position="355"/>
        <end position="373"/>
    </location>
</feature>
<organism evidence="7 8">
    <name type="scientific">Variimorphobacter saccharofermentans</name>
    <dbReference type="NCBI Taxonomy" id="2755051"/>
    <lineage>
        <taxon>Bacteria</taxon>
        <taxon>Bacillati</taxon>
        <taxon>Bacillota</taxon>
        <taxon>Clostridia</taxon>
        <taxon>Lachnospirales</taxon>
        <taxon>Lachnospiraceae</taxon>
        <taxon>Variimorphobacter</taxon>
    </lineage>
</organism>
<dbReference type="InterPro" id="IPR038765">
    <property type="entry name" value="Papain-like_cys_pep_sf"/>
</dbReference>
<dbReference type="PANTHER" id="PTHR47053">
    <property type="entry name" value="MUREIN DD-ENDOPEPTIDASE MEPH-RELATED"/>
    <property type="match status" value="1"/>
</dbReference>
<evidence type="ECO:0000256" key="5">
    <source>
        <dbReference type="SAM" id="Phobius"/>
    </source>
</evidence>
<keyword evidence="5" id="KW-1133">Transmembrane helix</keyword>